<gene>
    <name evidence="9" type="ORF">FYJ76_06845</name>
</gene>
<keyword evidence="4" id="KW-0479">Metal-binding</keyword>
<keyword evidence="6" id="KW-0326">Glycosidase</keyword>
<evidence type="ECO:0000256" key="7">
    <source>
        <dbReference type="SAM" id="MobiDB-lite"/>
    </source>
</evidence>
<evidence type="ECO:0000259" key="8">
    <source>
        <dbReference type="SMART" id="SM00872"/>
    </source>
</evidence>
<dbReference type="Pfam" id="PF09261">
    <property type="entry name" value="Alpha-mann_mid"/>
    <property type="match status" value="1"/>
</dbReference>
<organism evidence="9 10">
    <name type="scientific">Ruthenibacterium lactatiformans</name>
    <dbReference type="NCBI Taxonomy" id="1550024"/>
    <lineage>
        <taxon>Bacteria</taxon>
        <taxon>Bacillati</taxon>
        <taxon>Bacillota</taxon>
        <taxon>Clostridia</taxon>
        <taxon>Eubacteriales</taxon>
        <taxon>Oscillospiraceae</taxon>
        <taxon>Ruthenibacterium</taxon>
    </lineage>
</organism>
<dbReference type="GO" id="GO:0006013">
    <property type="term" value="P:mannose metabolic process"/>
    <property type="evidence" value="ECO:0007669"/>
    <property type="project" value="InterPro"/>
</dbReference>
<evidence type="ECO:0000256" key="5">
    <source>
        <dbReference type="ARBA" id="ARBA00022801"/>
    </source>
</evidence>
<dbReference type="EC" id="3.2.1.24" evidence="3"/>
<dbReference type="InterPro" id="IPR027291">
    <property type="entry name" value="Glyco_hydro_38_N_sf"/>
</dbReference>
<dbReference type="Pfam" id="PF07748">
    <property type="entry name" value="Glyco_hydro_38C"/>
    <property type="match status" value="1"/>
</dbReference>
<dbReference type="GO" id="GO:0030246">
    <property type="term" value="F:carbohydrate binding"/>
    <property type="evidence" value="ECO:0007669"/>
    <property type="project" value="InterPro"/>
</dbReference>
<dbReference type="FunFam" id="3.20.110.10:FF:000002">
    <property type="entry name" value="alpha-mannosidase 2C1 isoform X1"/>
    <property type="match status" value="1"/>
</dbReference>
<keyword evidence="5" id="KW-0378">Hydrolase</keyword>
<dbReference type="GO" id="GO:0009313">
    <property type="term" value="P:oligosaccharide catabolic process"/>
    <property type="evidence" value="ECO:0007669"/>
    <property type="project" value="TreeGrafter"/>
</dbReference>
<name>A0A6I2U8F9_9FIRM</name>
<dbReference type="InterPro" id="IPR011013">
    <property type="entry name" value="Gal_mutarotase_sf_dom"/>
</dbReference>
<evidence type="ECO:0000313" key="9">
    <source>
        <dbReference type="EMBL" id="MST91660.1"/>
    </source>
</evidence>
<dbReference type="InterPro" id="IPR041147">
    <property type="entry name" value="GH38_C"/>
</dbReference>
<dbReference type="SMART" id="SM00872">
    <property type="entry name" value="Alpha-mann_mid"/>
    <property type="match status" value="1"/>
</dbReference>
<dbReference type="PANTHER" id="PTHR46017">
    <property type="entry name" value="ALPHA-MANNOSIDASE 2C1"/>
    <property type="match status" value="1"/>
</dbReference>
<evidence type="ECO:0000256" key="2">
    <source>
        <dbReference type="ARBA" id="ARBA00009792"/>
    </source>
</evidence>
<dbReference type="SUPFAM" id="SSF88713">
    <property type="entry name" value="Glycoside hydrolase/deacetylase"/>
    <property type="match status" value="1"/>
</dbReference>
<dbReference type="Gene3D" id="2.70.98.30">
    <property type="entry name" value="Golgi alpha-mannosidase II, domain 4"/>
    <property type="match status" value="1"/>
</dbReference>
<dbReference type="InterPro" id="IPR011682">
    <property type="entry name" value="Glyco_hydro_38_C"/>
</dbReference>
<evidence type="ECO:0000256" key="6">
    <source>
        <dbReference type="ARBA" id="ARBA00023295"/>
    </source>
</evidence>
<dbReference type="InterPro" id="IPR028995">
    <property type="entry name" value="Glyco_hydro_57/38_cen_sf"/>
</dbReference>
<dbReference type="FunFam" id="2.70.98.30:FF:000001">
    <property type="entry name" value="alpha-mannosidase 2C1 isoform X2"/>
    <property type="match status" value="1"/>
</dbReference>
<dbReference type="GO" id="GO:0004559">
    <property type="term" value="F:alpha-mannosidase activity"/>
    <property type="evidence" value="ECO:0007669"/>
    <property type="project" value="UniProtKB-EC"/>
</dbReference>
<feature type="region of interest" description="Disordered" evidence="7">
    <location>
        <begin position="1"/>
        <end position="40"/>
    </location>
</feature>
<dbReference type="PANTHER" id="PTHR46017:SF1">
    <property type="entry name" value="ALPHA-MANNOSIDASE 2C1"/>
    <property type="match status" value="1"/>
</dbReference>
<dbReference type="Proteomes" id="UP000431913">
    <property type="component" value="Unassembled WGS sequence"/>
</dbReference>
<dbReference type="InterPro" id="IPR037094">
    <property type="entry name" value="Glyco_hydro_38_cen_sf"/>
</dbReference>
<evidence type="ECO:0000256" key="3">
    <source>
        <dbReference type="ARBA" id="ARBA00012752"/>
    </source>
</evidence>
<dbReference type="Pfam" id="PF01074">
    <property type="entry name" value="Glyco_hydro_38N"/>
    <property type="match status" value="1"/>
</dbReference>
<feature type="compositionally biased region" description="Basic residues" evidence="7">
    <location>
        <begin position="1"/>
        <end position="14"/>
    </location>
</feature>
<dbReference type="SUPFAM" id="SSF88688">
    <property type="entry name" value="Families 57/38 glycoside transferase middle domain"/>
    <property type="match status" value="1"/>
</dbReference>
<reference evidence="9 10" key="1">
    <citation type="submission" date="2019-08" db="EMBL/GenBank/DDBJ databases">
        <title>In-depth cultivation of the pig gut microbiome towards novel bacterial diversity and tailored functional studies.</title>
        <authorList>
            <person name="Wylensek D."/>
            <person name="Hitch T.C.A."/>
            <person name="Clavel T."/>
        </authorList>
    </citation>
    <scope>NUCLEOTIDE SEQUENCE [LARGE SCALE GENOMIC DNA]</scope>
    <source>
        <strain evidence="9 10">WCA3-601-WT-6J</strain>
    </source>
</reference>
<comment type="catalytic activity">
    <reaction evidence="1">
        <text>Hydrolysis of terminal, non-reducing alpha-D-mannose residues in alpha-D-mannosides.</text>
        <dbReference type="EC" id="3.2.1.24"/>
    </reaction>
</comment>
<dbReference type="CDD" id="cd10789">
    <property type="entry name" value="GH38N_AMII_ER_cytosolic"/>
    <property type="match status" value="1"/>
</dbReference>
<evidence type="ECO:0000256" key="4">
    <source>
        <dbReference type="ARBA" id="ARBA00022723"/>
    </source>
</evidence>
<accession>A0A6I2U8F9</accession>
<comment type="similarity">
    <text evidence="2">Belongs to the glycosyl hydrolase 38 family.</text>
</comment>
<proteinExistence type="inferred from homology"/>
<dbReference type="SUPFAM" id="SSF74650">
    <property type="entry name" value="Galactose mutarotase-like"/>
    <property type="match status" value="1"/>
</dbReference>
<feature type="domain" description="Glycoside hydrolase family 38 central" evidence="8">
    <location>
        <begin position="557"/>
        <end position="636"/>
    </location>
</feature>
<sequence length="1086" mass="121842">MGAPKTRRMRRGRRAAAGWNGTAGARTARPVRKRGKHMTTEQLRHRMPPILKALKERSLRGRTPVEGLRRTECAYHGWDTVHADAASWEPFAPGDAFGGLEAHHCFKGTVTLPEASAGKRVVCLVSTGASDIWNNNNPQFLAYVDGRLVCGLDVNHNEFDLAACAVPGESHELALYVYCNTPARDVFLRVETAERDDDVTGLYYDLRAPYEVCALLADDDTRAIGIMKHLNRALNLLDLRDLDSGAFAQSVRDAREYLRTEFYDGFCGRTDATEACVGHTHIDVAWLWSLAQTREKAIRSFASVDYLMERYPEYTFMSSQPQLYDFVKRDCPALYERIRARVAQGRWEPEGGMWLEADCNMSSGESLVRQFLHGKRFFRDAFGRENRILWLPDAFGFSGALPQIMKQCGADYFMTTKLAWNDTDMMPHDVTHWRGIDGSEVLAYFISTKDYVKKPDKDPNPSFNTTYNGILAPRQVMGCWQRFQDKTLTDDVLQCYGYGDGGGGPTAEMLELQRRLAYGIPGAPRTRQSTSLAFFEELERRLAGQDVPCWCGEFYFEYHRGVFTTMARNKRYNRLAEFKNADAELFSALNLACGTAHAYPAEALAHNWELTLLNQFHDILPGSSIEKVYEDSMEQYEQVLASDAALIGDAQNALAALVRADGDGVLVFNQLGFARDALVRVPVEAPVAGVLADGRPLPFRWADGELCFVAAELPAKGWRHYRFAGCASAPVPFAQVSEDGRRITTPFYEAELDACGAFTRLYDTAARREVLKPGARGNVFQMFEDRPDNYDAWNLEQYYSEHMWELDGPAELSVEENSAVRCCVLVKRAFSRSAMEQRIVFYPHTRRIDFITHVDWHEEHALLKAAFPVDVYATRARYDIQFGSIERDTHRNTSWDAARFEVCAHKWADLSEAGYGVALLNDCKYGCDIHDGVMRLSLLRAPTHPNPNADRGAHTFTYALLPHEGDYRTGGVVREGYALNCPAYARPLAAQDGPLPESYSFVSVDAPGVVVEAVKRAEDGNGIIVRLYEAWGMRTRAVLSVPGSTRAVTPCTAMEDACGEAAVPENGGIPFQIRPFEFKTFRIELA</sequence>
<evidence type="ECO:0000256" key="1">
    <source>
        <dbReference type="ARBA" id="ARBA00000365"/>
    </source>
</evidence>
<comment type="caution">
    <text evidence="9">The sequence shown here is derived from an EMBL/GenBank/DDBJ whole genome shotgun (WGS) entry which is preliminary data.</text>
</comment>
<feature type="compositionally biased region" description="Low complexity" evidence="7">
    <location>
        <begin position="15"/>
        <end position="28"/>
    </location>
</feature>
<dbReference type="InterPro" id="IPR015341">
    <property type="entry name" value="Glyco_hydro_38_cen"/>
</dbReference>
<dbReference type="Pfam" id="PF17677">
    <property type="entry name" value="Glyco_hydro38C2"/>
    <property type="match status" value="1"/>
</dbReference>
<dbReference type="FunFam" id="1.20.1270.50:FF:000004">
    <property type="entry name" value="alpha-mannosidase 2C1 isoform X1"/>
    <property type="match status" value="1"/>
</dbReference>
<dbReference type="Gene3D" id="3.20.110.10">
    <property type="entry name" value="Glycoside hydrolase 38, N terminal domain"/>
    <property type="match status" value="1"/>
</dbReference>
<dbReference type="GO" id="GO:0046872">
    <property type="term" value="F:metal ion binding"/>
    <property type="evidence" value="ECO:0007669"/>
    <property type="project" value="UniProtKB-KW"/>
</dbReference>
<dbReference type="InterPro" id="IPR011330">
    <property type="entry name" value="Glyco_hydro/deAcase_b/a-brl"/>
</dbReference>
<dbReference type="AlphaFoldDB" id="A0A6I2U8F9"/>
<dbReference type="InterPro" id="IPR000602">
    <property type="entry name" value="Glyco_hydro_38_N"/>
</dbReference>
<protein>
    <recommendedName>
        <fullName evidence="3">alpha-mannosidase</fullName>
        <ecNumber evidence="3">3.2.1.24</ecNumber>
    </recommendedName>
</protein>
<dbReference type="Gene3D" id="1.20.1270.50">
    <property type="entry name" value="Glycoside hydrolase family 38, central domain"/>
    <property type="match status" value="1"/>
</dbReference>
<dbReference type="EMBL" id="VUNJ01000006">
    <property type="protein sequence ID" value="MST91660.1"/>
    <property type="molecule type" value="Genomic_DNA"/>
</dbReference>
<evidence type="ECO:0000313" key="10">
    <source>
        <dbReference type="Proteomes" id="UP000431913"/>
    </source>
</evidence>
<dbReference type="Gene3D" id="2.60.40.2220">
    <property type="match status" value="1"/>
</dbReference>